<dbReference type="GO" id="GO:0006433">
    <property type="term" value="P:prolyl-tRNA aminoacylation"/>
    <property type="evidence" value="ECO:0007669"/>
    <property type="project" value="UniProtKB-UniRule"/>
</dbReference>
<dbReference type="PRINTS" id="PR01046">
    <property type="entry name" value="TRNASYNTHPRO"/>
</dbReference>
<evidence type="ECO:0000313" key="12">
    <source>
        <dbReference type="EMBL" id="TDQ50518.1"/>
    </source>
</evidence>
<dbReference type="CDD" id="cd00779">
    <property type="entry name" value="ProRS_core_prok"/>
    <property type="match status" value="1"/>
</dbReference>
<sequence>MRLSQYPLCTLRETPADAELVSHQLMLRAGLIRKLASGLYNWLPTGLRVLRKVENIVREEMNKSGAIEVLMPVVQPSELWVESGRWGKFGPELLRIKDRKNGDFCLGPTHEEVITDLVRSEVRSYKQLPLNLYQIQTKFRDEVRPRFGVMRAREFLMKDAYSFHLDDASLAHTYQVMYQTYSNIFRRIGLEFRAVHADTGAIGGSASHEFHVLAESGEDAIAFSNASEYAANVELATAAPAGARPAASQELKKVHTPKVKSMAEVTKFFNADITQTVKTLILLGTAKEDGGRQLVAVVLRGDHELNLIKAAKHPLLGAECELAPDALIQEKLGCEAGSIGPIGLKIPVLVDTYASAIADFICGANETDYHYQGANWQRDAAITETGDFRNVVEGDRAPDGEGTLTIKRGIEVGHIFALGTKYSEAMNATVLDEHGKAVVMPMGCYGIGVSRIVAAAIEQNHDANGIVWPASIAPWQVVIVPMNMHRSETVKAAAEKMYADLQNAGIEVILDDRPERAGVMFADADLLGIPLRIVIGERGLKENQVEIKGRRDEQAHNVGLEAVLKTIHECLRH</sequence>
<dbReference type="InterPro" id="IPR036754">
    <property type="entry name" value="YbaK/aa-tRNA-synt-asso_dom_sf"/>
</dbReference>
<evidence type="ECO:0000313" key="13">
    <source>
        <dbReference type="Proteomes" id="UP000295375"/>
    </source>
</evidence>
<keyword evidence="6 10" id="KW-0067">ATP-binding</keyword>
<dbReference type="Pfam" id="PF04073">
    <property type="entry name" value="tRNA_edit"/>
    <property type="match status" value="1"/>
</dbReference>
<evidence type="ECO:0000256" key="6">
    <source>
        <dbReference type="ARBA" id="ARBA00022840"/>
    </source>
</evidence>
<proteinExistence type="inferred from homology"/>
<comment type="caution">
    <text evidence="12">The sequence shown here is derived from an EMBL/GenBank/DDBJ whole genome shotgun (WGS) entry which is preliminary data.</text>
</comment>
<evidence type="ECO:0000256" key="7">
    <source>
        <dbReference type="ARBA" id="ARBA00022917"/>
    </source>
</evidence>
<dbReference type="PIRSF" id="PIRSF001535">
    <property type="entry name" value="ProRS_1"/>
    <property type="match status" value="1"/>
</dbReference>
<keyword evidence="8 10" id="KW-0030">Aminoacyl-tRNA synthetase</keyword>
<evidence type="ECO:0000259" key="11">
    <source>
        <dbReference type="PROSITE" id="PS50862"/>
    </source>
</evidence>
<dbReference type="CDD" id="cd00861">
    <property type="entry name" value="ProRS_anticodon_short"/>
    <property type="match status" value="1"/>
</dbReference>
<name>A0A4R6UT75_9GAMM</name>
<protein>
    <recommendedName>
        <fullName evidence="10">Proline--tRNA ligase</fullName>
        <ecNumber evidence="10">6.1.1.15</ecNumber>
    </recommendedName>
    <alternativeName>
        <fullName evidence="10">Prolyl-tRNA synthetase</fullName>
        <shortName evidence="10">ProRS</shortName>
    </alternativeName>
</protein>
<evidence type="ECO:0000256" key="8">
    <source>
        <dbReference type="ARBA" id="ARBA00023146"/>
    </source>
</evidence>
<dbReference type="InterPro" id="IPR050062">
    <property type="entry name" value="Pro-tRNA_synthetase"/>
</dbReference>
<comment type="subunit">
    <text evidence="2 10">Homodimer.</text>
</comment>
<dbReference type="Proteomes" id="UP000295375">
    <property type="component" value="Unassembled WGS sequence"/>
</dbReference>
<comment type="domain">
    <text evidence="10">Consists of three domains: the N-terminal catalytic domain, the editing domain and the C-terminal anticodon-binding domain.</text>
</comment>
<organism evidence="12 13">
    <name type="scientific">Permianibacter aggregans</name>
    <dbReference type="NCBI Taxonomy" id="1510150"/>
    <lineage>
        <taxon>Bacteria</taxon>
        <taxon>Pseudomonadati</taxon>
        <taxon>Pseudomonadota</taxon>
        <taxon>Gammaproteobacteria</taxon>
        <taxon>Pseudomonadales</taxon>
        <taxon>Pseudomonadaceae</taxon>
        <taxon>Permianibacter</taxon>
    </lineage>
</organism>
<dbReference type="PANTHER" id="PTHR42753">
    <property type="entry name" value="MITOCHONDRIAL RIBOSOME PROTEIN L39/PROLYL-TRNA LIGASE FAMILY MEMBER"/>
    <property type="match status" value="1"/>
</dbReference>
<dbReference type="HAMAP" id="MF_01569">
    <property type="entry name" value="Pro_tRNA_synth_type1"/>
    <property type="match status" value="1"/>
</dbReference>
<dbReference type="FunFam" id="3.30.930.10:FF:000043">
    <property type="entry name" value="Proline--tRNA ligase"/>
    <property type="match status" value="1"/>
</dbReference>
<dbReference type="SUPFAM" id="SSF55826">
    <property type="entry name" value="YbaK/ProRS associated domain"/>
    <property type="match status" value="1"/>
</dbReference>
<dbReference type="InterPro" id="IPR002316">
    <property type="entry name" value="Pro-tRNA-ligase_IIa"/>
</dbReference>
<dbReference type="NCBIfam" id="TIGR00409">
    <property type="entry name" value="proS_fam_II"/>
    <property type="match status" value="1"/>
</dbReference>
<accession>A0A4R6UT75</accession>
<reference evidence="12 13" key="1">
    <citation type="submission" date="2019-03" db="EMBL/GenBank/DDBJ databases">
        <title>Genomic Encyclopedia of Type Strains, Phase IV (KMG-IV): sequencing the most valuable type-strain genomes for metagenomic binning, comparative biology and taxonomic classification.</title>
        <authorList>
            <person name="Goeker M."/>
        </authorList>
    </citation>
    <scope>NUCLEOTIDE SEQUENCE [LARGE SCALE GENOMIC DNA]</scope>
    <source>
        <strain evidence="12 13">DSM 103792</strain>
    </source>
</reference>
<dbReference type="GO" id="GO:0002161">
    <property type="term" value="F:aminoacyl-tRNA deacylase activity"/>
    <property type="evidence" value="ECO:0007669"/>
    <property type="project" value="InterPro"/>
</dbReference>
<feature type="domain" description="Aminoacyl-transfer RNA synthetases class-II family profile" evidence="11">
    <location>
        <begin position="38"/>
        <end position="469"/>
    </location>
</feature>
<dbReference type="NCBIfam" id="NF006625">
    <property type="entry name" value="PRK09194.1"/>
    <property type="match status" value="1"/>
</dbReference>
<dbReference type="InterPro" id="IPR023717">
    <property type="entry name" value="Pro-tRNA-Synthase_IIa_type1"/>
</dbReference>
<evidence type="ECO:0000256" key="3">
    <source>
        <dbReference type="ARBA" id="ARBA00022490"/>
    </source>
</evidence>
<keyword evidence="13" id="KW-1185">Reference proteome</keyword>
<dbReference type="AlphaFoldDB" id="A0A4R6UT75"/>
<evidence type="ECO:0000256" key="9">
    <source>
        <dbReference type="ARBA" id="ARBA00047671"/>
    </source>
</evidence>
<keyword evidence="3 10" id="KW-0963">Cytoplasm</keyword>
<dbReference type="InterPro" id="IPR004500">
    <property type="entry name" value="Pro-tRNA-synth_IIa_bac-type"/>
</dbReference>
<dbReference type="InterPro" id="IPR033730">
    <property type="entry name" value="ProRS_core_prok"/>
</dbReference>
<dbReference type="GO" id="GO:0005524">
    <property type="term" value="F:ATP binding"/>
    <property type="evidence" value="ECO:0007669"/>
    <property type="project" value="UniProtKB-UniRule"/>
</dbReference>
<dbReference type="CDD" id="cd04334">
    <property type="entry name" value="ProRS-INS"/>
    <property type="match status" value="1"/>
</dbReference>
<comment type="function">
    <text evidence="10">Catalyzes the attachment of proline to tRNA(Pro) in a two-step reaction: proline is first activated by ATP to form Pro-AMP and then transferred to the acceptor end of tRNA(Pro). As ProRS can inadvertently accommodate and process non-cognate amino acids such as alanine and cysteine, to avoid such errors it has two additional distinct editing activities against alanine. One activity is designated as 'pretransfer' editing and involves the tRNA(Pro)-independent hydrolysis of activated Ala-AMP. The other activity is designated 'posttransfer' editing and involves deacylation of mischarged Ala-tRNA(Pro). The misacylated Cys-tRNA(Pro) is not edited by ProRS.</text>
</comment>
<evidence type="ECO:0000256" key="10">
    <source>
        <dbReference type="HAMAP-Rule" id="MF_01569"/>
    </source>
</evidence>
<dbReference type="InterPro" id="IPR007214">
    <property type="entry name" value="YbaK/aa-tRNA-synth-assoc-dom"/>
</dbReference>
<dbReference type="GO" id="GO:0004827">
    <property type="term" value="F:proline-tRNA ligase activity"/>
    <property type="evidence" value="ECO:0007669"/>
    <property type="project" value="UniProtKB-UniRule"/>
</dbReference>
<dbReference type="InterPro" id="IPR045864">
    <property type="entry name" value="aa-tRNA-synth_II/BPL/LPL"/>
</dbReference>
<dbReference type="EMBL" id="SNYM01000002">
    <property type="protein sequence ID" value="TDQ50518.1"/>
    <property type="molecule type" value="Genomic_DNA"/>
</dbReference>
<gene>
    <name evidence="10" type="primary">proS</name>
    <name evidence="12" type="ORF">EV696_102200</name>
</gene>
<dbReference type="FunFam" id="3.30.930.10:FF:000097">
    <property type="entry name" value="Proline--tRNA ligase"/>
    <property type="match status" value="1"/>
</dbReference>
<dbReference type="InterPro" id="IPR044140">
    <property type="entry name" value="ProRS_anticodon_short"/>
</dbReference>
<comment type="catalytic activity">
    <reaction evidence="9 10">
        <text>tRNA(Pro) + L-proline + ATP = L-prolyl-tRNA(Pro) + AMP + diphosphate</text>
        <dbReference type="Rhea" id="RHEA:14305"/>
        <dbReference type="Rhea" id="RHEA-COMP:9700"/>
        <dbReference type="Rhea" id="RHEA-COMP:9702"/>
        <dbReference type="ChEBI" id="CHEBI:30616"/>
        <dbReference type="ChEBI" id="CHEBI:33019"/>
        <dbReference type="ChEBI" id="CHEBI:60039"/>
        <dbReference type="ChEBI" id="CHEBI:78442"/>
        <dbReference type="ChEBI" id="CHEBI:78532"/>
        <dbReference type="ChEBI" id="CHEBI:456215"/>
        <dbReference type="EC" id="6.1.1.15"/>
    </reaction>
</comment>
<dbReference type="InterPro" id="IPR004154">
    <property type="entry name" value="Anticodon-bd"/>
</dbReference>
<dbReference type="EC" id="6.1.1.15" evidence="10"/>
<keyword evidence="5 10" id="KW-0547">Nucleotide-binding</keyword>
<dbReference type="OrthoDB" id="9809052at2"/>
<evidence type="ECO:0000256" key="4">
    <source>
        <dbReference type="ARBA" id="ARBA00022598"/>
    </source>
</evidence>
<evidence type="ECO:0000256" key="2">
    <source>
        <dbReference type="ARBA" id="ARBA00011738"/>
    </source>
</evidence>
<dbReference type="RefSeq" id="WP_133587747.1">
    <property type="nucleotide sequence ID" value="NZ_CP037953.1"/>
</dbReference>
<dbReference type="SUPFAM" id="SSF55681">
    <property type="entry name" value="Class II aaRS and biotin synthetases"/>
    <property type="match status" value="1"/>
</dbReference>
<dbReference type="InterPro" id="IPR002314">
    <property type="entry name" value="aa-tRNA-synt_IIb"/>
</dbReference>
<dbReference type="InterPro" id="IPR036621">
    <property type="entry name" value="Anticodon-bd_dom_sf"/>
</dbReference>
<dbReference type="Pfam" id="PF03129">
    <property type="entry name" value="HGTP_anticodon"/>
    <property type="match status" value="1"/>
</dbReference>
<dbReference type="GO" id="GO:0005829">
    <property type="term" value="C:cytosol"/>
    <property type="evidence" value="ECO:0007669"/>
    <property type="project" value="TreeGrafter"/>
</dbReference>
<dbReference type="Gene3D" id="3.30.930.10">
    <property type="entry name" value="Bira Bifunctional Protein, Domain 2"/>
    <property type="match status" value="2"/>
</dbReference>
<dbReference type="PANTHER" id="PTHR42753:SF2">
    <property type="entry name" value="PROLINE--TRNA LIGASE"/>
    <property type="match status" value="1"/>
</dbReference>
<keyword evidence="7 10" id="KW-0648">Protein biosynthesis</keyword>
<dbReference type="InterPro" id="IPR006195">
    <property type="entry name" value="aa-tRNA-synth_II"/>
</dbReference>
<evidence type="ECO:0000256" key="1">
    <source>
        <dbReference type="ARBA" id="ARBA00004496"/>
    </source>
</evidence>
<dbReference type="Pfam" id="PF00587">
    <property type="entry name" value="tRNA-synt_2b"/>
    <property type="match status" value="1"/>
</dbReference>
<evidence type="ECO:0000256" key="5">
    <source>
        <dbReference type="ARBA" id="ARBA00022741"/>
    </source>
</evidence>
<dbReference type="PROSITE" id="PS50862">
    <property type="entry name" value="AA_TRNA_LIGASE_II"/>
    <property type="match status" value="1"/>
</dbReference>
<keyword evidence="4 10" id="KW-0436">Ligase</keyword>
<dbReference type="Gene3D" id="3.40.50.800">
    <property type="entry name" value="Anticodon-binding domain"/>
    <property type="match status" value="1"/>
</dbReference>
<dbReference type="SUPFAM" id="SSF52954">
    <property type="entry name" value="Class II aaRS ABD-related"/>
    <property type="match status" value="1"/>
</dbReference>
<comment type="subcellular location">
    <subcellularLocation>
        <location evidence="1 10">Cytoplasm</location>
    </subcellularLocation>
</comment>
<comment type="similarity">
    <text evidence="10">Belongs to the class-II aminoacyl-tRNA synthetase family. ProS type 1 subfamily.</text>
</comment>